<proteinExistence type="predicted"/>
<organism evidence="2 3">
    <name type="scientific">Senna tora</name>
    <dbReference type="NCBI Taxonomy" id="362788"/>
    <lineage>
        <taxon>Eukaryota</taxon>
        <taxon>Viridiplantae</taxon>
        <taxon>Streptophyta</taxon>
        <taxon>Embryophyta</taxon>
        <taxon>Tracheophyta</taxon>
        <taxon>Spermatophyta</taxon>
        <taxon>Magnoliopsida</taxon>
        <taxon>eudicotyledons</taxon>
        <taxon>Gunneridae</taxon>
        <taxon>Pentapetalae</taxon>
        <taxon>rosids</taxon>
        <taxon>fabids</taxon>
        <taxon>Fabales</taxon>
        <taxon>Fabaceae</taxon>
        <taxon>Caesalpinioideae</taxon>
        <taxon>Cassia clade</taxon>
        <taxon>Senna</taxon>
    </lineage>
</organism>
<reference evidence="2" key="1">
    <citation type="submission" date="2020-09" db="EMBL/GenBank/DDBJ databases">
        <title>Genome-Enabled Discovery of Anthraquinone Biosynthesis in Senna tora.</title>
        <authorList>
            <person name="Kang S.-H."/>
            <person name="Pandey R.P."/>
            <person name="Lee C.-M."/>
            <person name="Sim J.-S."/>
            <person name="Jeong J.-T."/>
            <person name="Choi B.-S."/>
            <person name="Jung M."/>
            <person name="Ginzburg D."/>
            <person name="Zhao K."/>
            <person name="Won S.Y."/>
            <person name="Oh T.-J."/>
            <person name="Yu Y."/>
            <person name="Kim N.-H."/>
            <person name="Lee O.R."/>
            <person name="Lee T.-H."/>
            <person name="Bashyal P."/>
            <person name="Kim T.-S."/>
            <person name="Lee W.-H."/>
            <person name="Kawkins C."/>
            <person name="Kim C.-K."/>
            <person name="Kim J.S."/>
            <person name="Ahn B.O."/>
            <person name="Rhee S.Y."/>
            <person name="Sohng J.K."/>
        </authorList>
    </citation>
    <scope>NUCLEOTIDE SEQUENCE</scope>
    <source>
        <tissue evidence="2">Leaf</tissue>
    </source>
</reference>
<evidence type="ECO:0000256" key="1">
    <source>
        <dbReference type="SAM" id="MobiDB-lite"/>
    </source>
</evidence>
<name>A0A834T764_9FABA</name>
<gene>
    <name evidence="2" type="ORF">G2W53_030402</name>
</gene>
<comment type="caution">
    <text evidence="2">The sequence shown here is derived from an EMBL/GenBank/DDBJ whole genome shotgun (WGS) entry which is preliminary data.</text>
</comment>
<dbReference type="AlphaFoldDB" id="A0A834T764"/>
<dbReference type="Proteomes" id="UP000634136">
    <property type="component" value="Unassembled WGS sequence"/>
</dbReference>
<evidence type="ECO:0000313" key="3">
    <source>
        <dbReference type="Proteomes" id="UP000634136"/>
    </source>
</evidence>
<evidence type="ECO:0000313" key="2">
    <source>
        <dbReference type="EMBL" id="KAF7816433.1"/>
    </source>
</evidence>
<feature type="compositionally biased region" description="Gly residues" evidence="1">
    <location>
        <begin position="58"/>
        <end position="76"/>
    </location>
</feature>
<sequence length="83" mass="8744">MGDRRDQRRDDRNHRGGDQRHREDNTDNVVGTIHVIAGGVVRGTEADPHTRKRVGRPSGKGGGATSQPGGGNGGSSLGREGPH</sequence>
<accession>A0A834T764</accession>
<feature type="region of interest" description="Disordered" evidence="1">
    <location>
        <begin position="1"/>
        <end position="83"/>
    </location>
</feature>
<protein>
    <submittedName>
        <fullName evidence="2">Uncharacterized protein</fullName>
    </submittedName>
</protein>
<feature type="compositionally biased region" description="Basic and acidic residues" evidence="1">
    <location>
        <begin position="1"/>
        <end position="25"/>
    </location>
</feature>
<dbReference type="EMBL" id="JAAIUW010000009">
    <property type="protein sequence ID" value="KAF7816433.1"/>
    <property type="molecule type" value="Genomic_DNA"/>
</dbReference>
<keyword evidence="3" id="KW-1185">Reference proteome</keyword>